<evidence type="ECO:0000313" key="2">
    <source>
        <dbReference type="Proteomes" id="UP000652761"/>
    </source>
</evidence>
<keyword evidence="2" id="KW-1185">Reference proteome</keyword>
<dbReference type="EMBL" id="NMUH01000009">
    <property type="protein sequence ID" value="MQL68214.1"/>
    <property type="molecule type" value="Genomic_DNA"/>
</dbReference>
<sequence length="75" mass="8661">MNATYRVVVFLNATVTLSPSGPYQHLAMQSVRYPCTDIRLTLPLLDACFAREWSGSGAVVERRWHEMMMWRNEAK</sequence>
<protein>
    <submittedName>
        <fullName evidence="1">Uncharacterized protein</fullName>
    </submittedName>
</protein>
<organism evidence="1 2">
    <name type="scientific">Colocasia esculenta</name>
    <name type="common">Wild taro</name>
    <name type="synonym">Arum esculentum</name>
    <dbReference type="NCBI Taxonomy" id="4460"/>
    <lineage>
        <taxon>Eukaryota</taxon>
        <taxon>Viridiplantae</taxon>
        <taxon>Streptophyta</taxon>
        <taxon>Embryophyta</taxon>
        <taxon>Tracheophyta</taxon>
        <taxon>Spermatophyta</taxon>
        <taxon>Magnoliopsida</taxon>
        <taxon>Liliopsida</taxon>
        <taxon>Araceae</taxon>
        <taxon>Aroideae</taxon>
        <taxon>Colocasieae</taxon>
        <taxon>Colocasia</taxon>
    </lineage>
</organism>
<proteinExistence type="predicted"/>
<dbReference type="AlphaFoldDB" id="A0A843TF25"/>
<dbReference type="Proteomes" id="UP000652761">
    <property type="component" value="Unassembled WGS sequence"/>
</dbReference>
<accession>A0A843TF25</accession>
<comment type="caution">
    <text evidence="1">The sequence shown here is derived from an EMBL/GenBank/DDBJ whole genome shotgun (WGS) entry which is preliminary data.</text>
</comment>
<gene>
    <name evidence="1" type="ORF">Taro_000470</name>
</gene>
<evidence type="ECO:0000313" key="1">
    <source>
        <dbReference type="EMBL" id="MQL68214.1"/>
    </source>
</evidence>
<name>A0A843TF25_COLES</name>
<reference evidence="1" key="1">
    <citation type="submission" date="2017-07" db="EMBL/GenBank/DDBJ databases">
        <title>Taro Niue Genome Assembly and Annotation.</title>
        <authorList>
            <person name="Atibalentja N."/>
            <person name="Keating K."/>
            <person name="Fields C.J."/>
        </authorList>
    </citation>
    <scope>NUCLEOTIDE SEQUENCE</scope>
    <source>
        <strain evidence="1">Niue_2</strain>
        <tissue evidence="1">Leaf</tissue>
    </source>
</reference>